<keyword evidence="3" id="KW-0378">Hydrolase</keyword>
<dbReference type="GO" id="GO:0016929">
    <property type="term" value="F:deSUMOylase activity"/>
    <property type="evidence" value="ECO:0007669"/>
    <property type="project" value="TreeGrafter"/>
</dbReference>
<proteinExistence type="inferred from homology"/>
<dbReference type="GO" id="GO:0006508">
    <property type="term" value="P:proteolysis"/>
    <property type="evidence" value="ECO:0007669"/>
    <property type="project" value="UniProtKB-KW"/>
</dbReference>
<dbReference type="SUPFAM" id="SSF54001">
    <property type="entry name" value="Cysteine proteinases"/>
    <property type="match status" value="1"/>
</dbReference>
<evidence type="ECO:0000259" key="5">
    <source>
        <dbReference type="PROSITE" id="PS50600"/>
    </source>
</evidence>
<evidence type="ECO:0000256" key="2">
    <source>
        <dbReference type="ARBA" id="ARBA00022670"/>
    </source>
</evidence>
<dbReference type="PANTHER" id="PTHR12606:SF1">
    <property type="entry name" value="UBIQUITIN-LIKE-SPECIFIC PROTEASE 1A"/>
    <property type="match status" value="1"/>
</dbReference>
<dbReference type="OrthoDB" id="198735at2759"/>
<organism evidence="6 7">
    <name type="scientific">Symbiodinium pilosum</name>
    <name type="common">Dinoflagellate</name>
    <dbReference type="NCBI Taxonomy" id="2952"/>
    <lineage>
        <taxon>Eukaryota</taxon>
        <taxon>Sar</taxon>
        <taxon>Alveolata</taxon>
        <taxon>Dinophyceae</taxon>
        <taxon>Suessiales</taxon>
        <taxon>Symbiodiniaceae</taxon>
        <taxon>Symbiodinium</taxon>
    </lineage>
</organism>
<dbReference type="InterPro" id="IPR003653">
    <property type="entry name" value="Peptidase_C48_C"/>
</dbReference>
<keyword evidence="2" id="KW-0645">Protease</keyword>
<dbReference type="Gene3D" id="3.40.395.10">
    <property type="entry name" value="Adenoviral Proteinase, Chain A"/>
    <property type="match status" value="1"/>
</dbReference>
<feature type="domain" description="Ubiquitin-like protease family profile" evidence="5">
    <location>
        <begin position="216"/>
        <end position="389"/>
    </location>
</feature>
<evidence type="ECO:0000256" key="3">
    <source>
        <dbReference type="ARBA" id="ARBA00022801"/>
    </source>
</evidence>
<accession>A0A812XP77</accession>
<evidence type="ECO:0000256" key="4">
    <source>
        <dbReference type="ARBA" id="ARBA00022807"/>
    </source>
</evidence>
<evidence type="ECO:0000256" key="1">
    <source>
        <dbReference type="ARBA" id="ARBA00005234"/>
    </source>
</evidence>
<sequence>MAVPRKRRCSSLELGEAISKRLRRANQLLQAAIEPQSEAEAEKQGEVQPAKWPGCAARLLTLRAVSRTVLPSEELPPGKAAWALMQPLPPCPTRSLRSPPPGTLQWDIPYSKRAAFAYGEDARDSWLRARPRYLGYAEYARWLSCAVPDAELRPPVPEKEEEQASGLELLRLLAALKIPKKKRRVPPITLEEEKLADDALFGQGGADEVIASRFSVEVTRRQLECLRPGEWLNDEVINFYYKLLQERSKTGTTSPKCWFTNSFFWPKLSGNNKEYNYKEVRRWTIKAKIDVFEMDYIIFPMNIAETHWAMGAIDLKEKGFRYFDSMFSNPPSNFVAFLRRYLADEHKAKKSKDLPGVDGWKLLIPEPPVPQQRNGYDCGVFTCFFADCLSAGKPLAFDQDDMPILRKRIAARVMKADEKFDPIL</sequence>
<dbReference type="Pfam" id="PF02902">
    <property type="entry name" value="Peptidase_C48"/>
    <property type="match status" value="1"/>
</dbReference>
<dbReference type="PANTHER" id="PTHR12606">
    <property type="entry name" value="SENTRIN/SUMO-SPECIFIC PROTEASE"/>
    <property type="match status" value="1"/>
</dbReference>
<dbReference type="Proteomes" id="UP000649617">
    <property type="component" value="Unassembled WGS sequence"/>
</dbReference>
<reference evidence="6" key="1">
    <citation type="submission" date="2021-02" db="EMBL/GenBank/DDBJ databases">
        <authorList>
            <person name="Dougan E. K."/>
            <person name="Rhodes N."/>
            <person name="Thang M."/>
            <person name="Chan C."/>
        </authorList>
    </citation>
    <scope>NUCLEOTIDE SEQUENCE</scope>
</reference>
<gene>
    <name evidence="6" type="primary">SENP1</name>
    <name evidence="6" type="ORF">SPIL2461_LOCUS21260</name>
</gene>
<name>A0A812XP77_SYMPI</name>
<dbReference type="PROSITE" id="PS50600">
    <property type="entry name" value="ULP_PROTEASE"/>
    <property type="match status" value="1"/>
</dbReference>
<keyword evidence="4" id="KW-0788">Thiol protease</keyword>
<dbReference type="GO" id="GO:0060255">
    <property type="term" value="P:regulation of macromolecule metabolic process"/>
    <property type="evidence" value="ECO:0007669"/>
    <property type="project" value="UniProtKB-ARBA"/>
</dbReference>
<evidence type="ECO:0000313" key="7">
    <source>
        <dbReference type="Proteomes" id="UP000649617"/>
    </source>
</evidence>
<dbReference type="GO" id="GO:0016926">
    <property type="term" value="P:protein desumoylation"/>
    <property type="evidence" value="ECO:0007669"/>
    <property type="project" value="TreeGrafter"/>
</dbReference>
<keyword evidence="7" id="KW-1185">Reference proteome</keyword>
<dbReference type="AlphaFoldDB" id="A0A812XP77"/>
<protein>
    <submittedName>
        <fullName evidence="6">SENP1 protein</fullName>
    </submittedName>
</protein>
<dbReference type="EMBL" id="CAJNIZ010046083">
    <property type="protein sequence ID" value="CAE7739236.1"/>
    <property type="molecule type" value="Genomic_DNA"/>
</dbReference>
<dbReference type="GO" id="GO:0080090">
    <property type="term" value="P:regulation of primary metabolic process"/>
    <property type="evidence" value="ECO:0007669"/>
    <property type="project" value="UniProtKB-ARBA"/>
</dbReference>
<dbReference type="FunFam" id="3.40.395.10:FF:000001">
    <property type="entry name" value="Sentrin-specific protease 1"/>
    <property type="match status" value="1"/>
</dbReference>
<comment type="similarity">
    <text evidence="1">Belongs to the peptidase C48 family.</text>
</comment>
<evidence type="ECO:0000313" key="6">
    <source>
        <dbReference type="EMBL" id="CAE7739236.1"/>
    </source>
</evidence>
<dbReference type="GO" id="GO:0005634">
    <property type="term" value="C:nucleus"/>
    <property type="evidence" value="ECO:0007669"/>
    <property type="project" value="TreeGrafter"/>
</dbReference>
<dbReference type="InterPro" id="IPR038765">
    <property type="entry name" value="Papain-like_cys_pep_sf"/>
</dbReference>
<comment type="caution">
    <text evidence="6">The sequence shown here is derived from an EMBL/GenBank/DDBJ whole genome shotgun (WGS) entry which is preliminary data.</text>
</comment>